<accession>A0A022Y8C0</accession>
<dbReference type="HOGENOM" id="CLU_2308108_0_0_1"/>
<evidence type="ECO:0000313" key="1">
    <source>
        <dbReference type="EMBL" id="EZF78771.1"/>
    </source>
</evidence>
<proteinExistence type="predicted"/>
<evidence type="ECO:0000313" key="2">
    <source>
        <dbReference type="Proteomes" id="UP000023623"/>
    </source>
</evidence>
<keyword evidence="2" id="KW-1185">Reference proteome</keyword>
<sequence>MKKRTADKHRYMTTKRTETWIEYGSIAECALCQSIQNLYSWYLQLPLHMHLVYTQGFGKPQPRIKLRYAFRGGQPESIYRCVFWWLRPCTTKGPSPGVCK</sequence>
<name>A0A022Y8C0_TRISD</name>
<dbReference type="EMBL" id="KK208717">
    <property type="protein sequence ID" value="EZF78771.1"/>
    <property type="molecule type" value="Genomic_DNA"/>
</dbReference>
<dbReference type="AlphaFoldDB" id="A0A022Y8C0"/>
<reference evidence="1 2" key="1">
    <citation type="submission" date="2014-02" db="EMBL/GenBank/DDBJ databases">
        <title>The Genome Sequence of Trichophyton rubrum (morphotype soudanense) CBS 452.61.</title>
        <authorList>
            <consortium name="The Broad Institute Genomics Platform"/>
            <person name="Cuomo C.A."/>
            <person name="White T.C."/>
            <person name="Graser Y."/>
            <person name="Martinez-Rossi N."/>
            <person name="Heitman J."/>
            <person name="Young S.K."/>
            <person name="Zeng Q."/>
            <person name="Gargeya S."/>
            <person name="Abouelleil A."/>
            <person name="Alvarado L."/>
            <person name="Chapman S.B."/>
            <person name="Gainer-Dewar J."/>
            <person name="Goldberg J."/>
            <person name="Griggs A."/>
            <person name="Gujja S."/>
            <person name="Hansen M."/>
            <person name="Howarth C."/>
            <person name="Imamovic A."/>
            <person name="Larimer J."/>
            <person name="Martinez D."/>
            <person name="Murphy C."/>
            <person name="Pearson M.D."/>
            <person name="Persinoti G."/>
            <person name="Poon T."/>
            <person name="Priest M."/>
            <person name="Roberts A.D."/>
            <person name="Saif S."/>
            <person name="Shea T.D."/>
            <person name="Sykes S.N."/>
            <person name="Wortman J."/>
            <person name="Nusbaum C."/>
            <person name="Birren B."/>
        </authorList>
    </citation>
    <scope>NUCLEOTIDE SEQUENCE [LARGE SCALE GENOMIC DNA]</scope>
    <source>
        <strain evidence="1 2">CBS 452.61</strain>
    </source>
</reference>
<organism evidence="1 2">
    <name type="scientific">Trichophyton soudanense CBS 452.61</name>
    <dbReference type="NCBI Taxonomy" id="1215331"/>
    <lineage>
        <taxon>Eukaryota</taxon>
        <taxon>Fungi</taxon>
        <taxon>Dikarya</taxon>
        <taxon>Ascomycota</taxon>
        <taxon>Pezizomycotina</taxon>
        <taxon>Eurotiomycetes</taxon>
        <taxon>Eurotiomycetidae</taxon>
        <taxon>Onygenales</taxon>
        <taxon>Arthrodermataceae</taxon>
        <taxon>Trichophyton</taxon>
    </lineage>
</organism>
<protein>
    <submittedName>
        <fullName evidence="1">Uncharacterized protein</fullName>
    </submittedName>
</protein>
<dbReference type="Proteomes" id="UP000023623">
    <property type="component" value="Unassembled WGS sequence"/>
</dbReference>
<gene>
    <name evidence="1" type="ORF">H105_00222</name>
</gene>